<dbReference type="PROSITE" id="PS51128">
    <property type="entry name" value="ZF_DKSA_2"/>
    <property type="match status" value="1"/>
</dbReference>
<organism evidence="6 7">
    <name type="scientific">Radiobacillus deserti</name>
    <dbReference type="NCBI Taxonomy" id="2594883"/>
    <lineage>
        <taxon>Bacteria</taxon>
        <taxon>Bacillati</taxon>
        <taxon>Bacillota</taxon>
        <taxon>Bacilli</taxon>
        <taxon>Bacillales</taxon>
        <taxon>Bacillaceae</taxon>
        <taxon>Radiobacillus</taxon>
    </lineage>
</organism>
<evidence type="ECO:0000259" key="5">
    <source>
        <dbReference type="Pfam" id="PF01258"/>
    </source>
</evidence>
<accession>A0A516KCN4</accession>
<sequence>MISRDEVDQCKARLMERRGELSQVLDDHFGTKFELIKESVSELSNYDNHPGDHGTELYEREKDIALNDHHEQEWQDINHALEKIENGTYGQCEECGQDIPVERLYALPTATRCIRHSQEQNISTNRPVEEDVIHPSITEMESSVDEEESTVFDPEDAWQRVSSWGTSETPSDFYNTDKNFNDMFFHSGEMIGSAEEIEGFIITDMEGNYDGVNLDHEMYEDYLDQNEVSSILYS</sequence>
<evidence type="ECO:0000256" key="2">
    <source>
        <dbReference type="ARBA" id="ARBA00022771"/>
    </source>
</evidence>
<proteinExistence type="predicted"/>
<dbReference type="Pfam" id="PF01258">
    <property type="entry name" value="zf-dskA_traR"/>
    <property type="match status" value="1"/>
</dbReference>
<keyword evidence="7" id="KW-1185">Reference proteome</keyword>
<evidence type="ECO:0000313" key="7">
    <source>
        <dbReference type="Proteomes" id="UP000315215"/>
    </source>
</evidence>
<keyword evidence="3" id="KW-0862">Zinc</keyword>
<name>A0A516KCN4_9BACI</name>
<evidence type="ECO:0000313" key="6">
    <source>
        <dbReference type="EMBL" id="QDP39117.1"/>
    </source>
</evidence>
<protein>
    <submittedName>
        <fullName evidence="6">YteA family sporulation protein</fullName>
    </submittedName>
</protein>
<dbReference type="SUPFAM" id="SSF57716">
    <property type="entry name" value="Glucocorticoid receptor-like (DNA-binding domain)"/>
    <property type="match status" value="1"/>
</dbReference>
<dbReference type="PANTHER" id="PTHR33823:SF4">
    <property type="entry name" value="GENERAL STRESS PROTEIN 16O"/>
    <property type="match status" value="1"/>
</dbReference>
<keyword evidence="2" id="KW-0863">Zinc-finger</keyword>
<feature type="domain" description="Zinc finger DksA/TraR C4-type" evidence="5">
    <location>
        <begin position="87"/>
        <end position="114"/>
    </location>
</feature>
<keyword evidence="1" id="KW-0479">Metal-binding</keyword>
<reference evidence="6 7" key="1">
    <citation type="submission" date="2019-07" db="EMBL/GenBank/DDBJ databases">
        <authorList>
            <person name="Li J."/>
        </authorList>
    </citation>
    <scope>NUCLEOTIDE SEQUENCE [LARGE SCALE GENOMIC DNA]</scope>
    <source>
        <strain evidence="6 7">TKL69</strain>
    </source>
</reference>
<dbReference type="Proteomes" id="UP000315215">
    <property type="component" value="Chromosome"/>
</dbReference>
<dbReference type="KEGG" id="aqt:FN924_02170"/>
<dbReference type="InterPro" id="IPR014240">
    <property type="entry name" value="YteA"/>
</dbReference>
<evidence type="ECO:0000256" key="3">
    <source>
        <dbReference type="ARBA" id="ARBA00022833"/>
    </source>
</evidence>
<evidence type="ECO:0000256" key="4">
    <source>
        <dbReference type="PROSITE-ProRule" id="PRU00510"/>
    </source>
</evidence>
<dbReference type="Gene3D" id="1.20.120.910">
    <property type="entry name" value="DksA, coiled-coil domain"/>
    <property type="match status" value="1"/>
</dbReference>
<dbReference type="OrthoDB" id="9811543at2"/>
<dbReference type="SUPFAM" id="SSF109635">
    <property type="entry name" value="DnaK suppressor protein DksA, alpha-hairpin domain"/>
    <property type="match status" value="1"/>
</dbReference>
<dbReference type="AlphaFoldDB" id="A0A516KCN4"/>
<gene>
    <name evidence="6" type="ORF">FN924_02170</name>
</gene>
<dbReference type="PANTHER" id="PTHR33823">
    <property type="entry name" value="RNA POLYMERASE-BINDING TRANSCRIPTION FACTOR DKSA-RELATED"/>
    <property type="match status" value="1"/>
</dbReference>
<dbReference type="GO" id="GO:0008270">
    <property type="term" value="F:zinc ion binding"/>
    <property type="evidence" value="ECO:0007669"/>
    <property type="project" value="UniProtKB-KW"/>
</dbReference>
<evidence type="ECO:0000256" key="1">
    <source>
        <dbReference type="ARBA" id="ARBA00022723"/>
    </source>
</evidence>
<dbReference type="RefSeq" id="WP_143891867.1">
    <property type="nucleotide sequence ID" value="NZ_CP041666.1"/>
</dbReference>
<dbReference type="InterPro" id="IPR037187">
    <property type="entry name" value="DnaK_N"/>
</dbReference>
<dbReference type="NCBIfam" id="TIGR02890">
    <property type="entry name" value="bacill_yteA"/>
    <property type="match status" value="1"/>
</dbReference>
<dbReference type="InterPro" id="IPR000962">
    <property type="entry name" value="Znf_DskA_TraR"/>
</dbReference>
<dbReference type="EMBL" id="CP041666">
    <property type="protein sequence ID" value="QDP39117.1"/>
    <property type="molecule type" value="Genomic_DNA"/>
</dbReference>
<feature type="zinc finger region" description="dksA C4-type" evidence="4">
    <location>
        <begin position="92"/>
        <end position="116"/>
    </location>
</feature>